<dbReference type="CDD" id="cd00082">
    <property type="entry name" value="HisKA"/>
    <property type="match status" value="1"/>
</dbReference>
<comment type="caution">
    <text evidence="13">The sequence shown here is derived from an EMBL/GenBank/DDBJ whole genome shotgun (WGS) entry which is preliminary data.</text>
</comment>
<feature type="transmembrane region" description="Helical" evidence="10">
    <location>
        <begin position="170"/>
        <end position="187"/>
    </location>
</feature>
<dbReference type="InterPro" id="IPR036890">
    <property type="entry name" value="HATPase_C_sf"/>
</dbReference>
<evidence type="ECO:0000313" key="14">
    <source>
        <dbReference type="Proteomes" id="UP001597262"/>
    </source>
</evidence>
<evidence type="ECO:0000256" key="6">
    <source>
        <dbReference type="ARBA" id="ARBA00022777"/>
    </source>
</evidence>
<accession>A0ABW3RSE3</accession>
<dbReference type="PROSITE" id="PS50110">
    <property type="entry name" value="RESPONSE_REGULATORY"/>
    <property type="match status" value="1"/>
</dbReference>
<dbReference type="PANTHER" id="PTHR43547">
    <property type="entry name" value="TWO-COMPONENT HISTIDINE KINASE"/>
    <property type="match status" value="1"/>
</dbReference>
<keyword evidence="7 13" id="KW-0067">ATP-binding</keyword>
<dbReference type="InterPro" id="IPR003594">
    <property type="entry name" value="HATPase_dom"/>
</dbReference>
<dbReference type="SMART" id="SM00388">
    <property type="entry name" value="HisKA"/>
    <property type="match status" value="1"/>
</dbReference>
<dbReference type="Pfam" id="PF00512">
    <property type="entry name" value="HisKA"/>
    <property type="match status" value="1"/>
</dbReference>
<feature type="transmembrane region" description="Helical" evidence="10">
    <location>
        <begin position="267"/>
        <end position="285"/>
    </location>
</feature>
<feature type="transmembrane region" description="Helical" evidence="10">
    <location>
        <begin position="326"/>
        <end position="345"/>
    </location>
</feature>
<comment type="catalytic activity">
    <reaction evidence="1">
        <text>ATP + protein L-histidine = ADP + protein N-phospho-L-histidine.</text>
        <dbReference type="EC" id="2.7.13.3"/>
    </reaction>
</comment>
<dbReference type="Gene3D" id="3.40.50.2300">
    <property type="match status" value="1"/>
</dbReference>
<feature type="domain" description="Response regulatory" evidence="12">
    <location>
        <begin position="644"/>
        <end position="761"/>
    </location>
</feature>
<dbReference type="Gene3D" id="2.60.120.260">
    <property type="entry name" value="Galactose-binding domain-like"/>
    <property type="match status" value="1"/>
</dbReference>
<dbReference type="InterPro" id="IPR004358">
    <property type="entry name" value="Sig_transdc_His_kin-like_C"/>
</dbReference>
<dbReference type="InterPro" id="IPR005467">
    <property type="entry name" value="His_kinase_dom"/>
</dbReference>
<feature type="transmembrane region" description="Helical" evidence="10">
    <location>
        <begin position="141"/>
        <end position="163"/>
    </location>
</feature>
<keyword evidence="5" id="KW-0547">Nucleotide-binding</keyword>
<dbReference type="Proteomes" id="UP001597262">
    <property type="component" value="Unassembled WGS sequence"/>
</dbReference>
<keyword evidence="10" id="KW-0812">Transmembrane</keyword>
<dbReference type="InterPro" id="IPR010559">
    <property type="entry name" value="Sig_transdc_His_kin_internal"/>
</dbReference>
<dbReference type="Pfam" id="PF02518">
    <property type="entry name" value="HATPase_c"/>
    <property type="match status" value="2"/>
</dbReference>
<dbReference type="EC" id="2.7.13.3" evidence="2"/>
<keyword evidence="4" id="KW-0808">Transferase</keyword>
<evidence type="ECO:0000256" key="8">
    <source>
        <dbReference type="ARBA" id="ARBA00023012"/>
    </source>
</evidence>
<dbReference type="SUPFAM" id="SSF52172">
    <property type="entry name" value="CheY-like"/>
    <property type="match status" value="1"/>
</dbReference>
<dbReference type="InterPro" id="IPR011006">
    <property type="entry name" value="CheY-like_superfamily"/>
</dbReference>
<dbReference type="InterPro" id="IPR003661">
    <property type="entry name" value="HisK_dim/P_dom"/>
</dbReference>
<keyword evidence="8" id="KW-0902">Two-component regulatory system</keyword>
<evidence type="ECO:0000259" key="11">
    <source>
        <dbReference type="PROSITE" id="PS50109"/>
    </source>
</evidence>
<evidence type="ECO:0000256" key="1">
    <source>
        <dbReference type="ARBA" id="ARBA00000085"/>
    </source>
</evidence>
<dbReference type="PROSITE" id="PS50109">
    <property type="entry name" value="HIS_KIN"/>
    <property type="match status" value="2"/>
</dbReference>
<evidence type="ECO:0000256" key="10">
    <source>
        <dbReference type="SAM" id="Phobius"/>
    </source>
</evidence>
<feature type="modified residue" description="4-aspartylphosphate" evidence="9">
    <location>
        <position position="694"/>
    </location>
</feature>
<dbReference type="SUPFAM" id="SSF55874">
    <property type="entry name" value="ATPase domain of HSP90 chaperone/DNA topoisomerase II/histidine kinase"/>
    <property type="match status" value="2"/>
</dbReference>
<dbReference type="Pfam" id="PF07695">
    <property type="entry name" value="7TMR-DISM_7TM"/>
    <property type="match status" value="1"/>
</dbReference>
<gene>
    <name evidence="13" type="ORF">ACFQ3W_03240</name>
</gene>
<dbReference type="Gene3D" id="3.30.565.10">
    <property type="entry name" value="Histidine kinase-like ATPase, C-terminal domain"/>
    <property type="match status" value="2"/>
</dbReference>
<keyword evidence="10" id="KW-1133">Transmembrane helix</keyword>
<dbReference type="Gene3D" id="1.10.287.130">
    <property type="match status" value="1"/>
</dbReference>
<dbReference type="RefSeq" id="WP_379316560.1">
    <property type="nucleotide sequence ID" value="NZ_JBHTLM010000002.1"/>
</dbReference>
<evidence type="ECO:0000256" key="9">
    <source>
        <dbReference type="PROSITE-ProRule" id="PRU00169"/>
    </source>
</evidence>
<dbReference type="InterPro" id="IPR011623">
    <property type="entry name" value="7TMR_DISM_rcpt_extracell_dom1"/>
</dbReference>
<dbReference type="EMBL" id="JBHTLM010000002">
    <property type="protein sequence ID" value="MFD1175314.1"/>
    <property type="molecule type" value="Genomic_DNA"/>
</dbReference>
<feature type="transmembrane region" description="Helical" evidence="10">
    <location>
        <begin position="297"/>
        <end position="320"/>
    </location>
</feature>
<evidence type="ECO:0000256" key="2">
    <source>
        <dbReference type="ARBA" id="ARBA00012438"/>
    </source>
</evidence>
<sequence>MTPEEINSNPSLQKLNVKVPNHWSTKETRNVIKDRGIGTYRLTVKANQSTYMYGLKTLNIRSSSRIFVNGKEVGKSGNPAASFKDGYKSNVVPTVVFFPNDVGSMDIVIQVANLDYYNGGIIQNIYLGSKDTILDSYVKSIGFDVLEISCLIIPGIYFFALYLRKKRDRGFLYFSFFCFAYALITATGNEKIFNQLFDFLPFMLVLRLRIVTLCLSVIFAGLLLRELGEDFVPSKFMRIIAGVMSVNVVLITIAPTKQISIVEMITGPTYVIAYAFMAILVFIAIKNKKYGNLNKTSSIFLLCGILLVILSLISAFLFYFSAINRYLIPMLVLVYILAGISALFVRQYSMAYKDLEHMSQQLIKADKLKDEFLINTSHEFKTPLHGIINLAQAVLNQNSGHYSKNQEENLSYIISIAKGLSSLVNDIIDFQSLRNQSLRLYPQCFDINAAIQAVIEILKYLRKGEEVKLLNRVPAGEYFVFADENRFKQIIVNLLGNSLKFTENGSVEIKAEAVNGYIIIHVEDTGIGMDEQAQQALFKGNMHTGEVNFTDSNSSGLGLSISKMLADRMGGDVYLNWSEPQKGSSFAVKLPIAAKGQMIAHQMERNGNIAPADDIPDMNLVFDKPTVAGQPGGFIGQNGTEKLKILIVDDEPANIKVLQEIFAMEPYHILFAYHGDKALEILKIHRDISIVLLDVMMPGMSGYEVCRRIRQEYSIYELPILLLTVRNTPEDITIGFQSGANDFLVKPFDSKELKARVGTLRKMKEAVEDTIKMETAFLQSQIKPHFLYNALSIIISLCYSDGERAGILLSELSHYLRTTFDVDPHQSFFSLKKEISLVKSYVELEKARFEDRLKVEFSIEERALGLRIPALIIQPIVENAIRHGLMKRISGGQVNIAAEIQNNDLIITVNDNGLGIPREKLQTLLEPRISTGSVGLKNVNKRLINHYGQGLWIDSITGRGTVVVMRIPAQGLPMETGEDKRC</sequence>
<dbReference type="Pfam" id="PF06580">
    <property type="entry name" value="His_kinase"/>
    <property type="match status" value="1"/>
</dbReference>
<dbReference type="GO" id="GO:0005524">
    <property type="term" value="F:ATP binding"/>
    <property type="evidence" value="ECO:0007669"/>
    <property type="project" value="UniProtKB-KW"/>
</dbReference>
<keyword evidence="10" id="KW-0472">Membrane</keyword>
<keyword evidence="14" id="KW-1185">Reference proteome</keyword>
<dbReference type="PRINTS" id="PR00344">
    <property type="entry name" value="BCTRLSENSOR"/>
</dbReference>
<feature type="transmembrane region" description="Helical" evidence="10">
    <location>
        <begin position="199"/>
        <end position="224"/>
    </location>
</feature>
<dbReference type="PANTHER" id="PTHR43547:SF2">
    <property type="entry name" value="HYBRID SIGNAL TRANSDUCTION HISTIDINE KINASE C"/>
    <property type="match status" value="1"/>
</dbReference>
<keyword evidence="6" id="KW-0418">Kinase</keyword>
<protein>
    <recommendedName>
        <fullName evidence="2">histidine kinase</fullName>
        <ecNumber evidence="2">2.7.13.3</ecNumber>
    </recommendedName>
</protein>
<evidence type="ECO:0000313" key="13">
    <source>
        <dbReference type="EMBL" id="MFD1175314.1"/>
    </source>
</evidence>
<feature type="transmembrane region" description="Helical" evidence="10">
    <location>
        <begin position="236"/>
        <end position="255"/>
    </location>
</feature>
<dbReference type="InterPro" id="IPR001789">
    <property type="entry name" value="Sig_transdc_resp-reg_receiver"/>
</dbReference>
<evidence type="ECO:0000256" key="3">
    <source>
        <dbReference type="ARBA" id="ARBA00022553"/>
    </source>
</evidence>
<keyword evidence="3 9" id="KW-0597">Phosphoprotein</keyword>
<evidence type="ECO:0000256" key="4">
    <source>
        <dbReference type="ARBA" id="ARBA00022679"/>
    </source>
</evidence>
<feature type="domain" description="Histidine kinase" evidence="11">
    <location>
        <begin position="375"/>
        <end position="594"/>
    </location>
</feature>
<dbReference type="SUPFAM" id="SSF49785">
    <property type="entry name" value="Galactose-binding domain-like"/>
    <property type="match status" value="1"/>
</dbReference>
<dbReference type="InterPro" id="IPR036097">
    <property type="entry name" value="HisK_dim/P_sf"/>
</dbReference>
<dbReference type="SUPFAM" id="SSF47384">
    <property type="entry name" value="Homodimeric domain of signal transducing histidine kinase"/>
    <property type="match status" value="1"/>
</dbReference>
<dbReference type="Pfam" id="PF00072">
    <property type="entry name" value="Response_reg"/>
    <property type="match status" value="1"/>
</dbReference>
<dbReference type="InterPro" id="IPR008979">
    <property type="entry name" value="Galactose-bd-like_sf"/>
</dbReference>
<dbReference type="SMART" id="SM00387">
    <property type="entry name" value="HATPase_c"/>
    <property type="match status" value="2"/>
</dbReference>
<organism evidence="13 14">
    <name type="scientific">Paenibacillus puldeungensis</name>
    <dbReference type="NCBI Taxonomy" id="696536"/>
    <lineage>
        <taxon>Bacteria</taxon>
        <taxon>Bacillati</taxon>
        <taxon>Bacillota</taxon>
        <taxon>Bacilli</taxon>
        <taxon>Bacillales</taxon>
        <taxon>Paenibacillaceae</taxon>
        <taxon>Paenibacillus</taxon>
    </lineage>
</organism>
<evidence type="ECO:0000256" key="5">
    <source>
        <dbReference type="ARBA" id="ARBA00022741"/>
    </source>
</evidence>
<proteinExistence type="predicted"/>
<evidence type="ECO:0000259" key="12">
    <source>
        <dbReference type="PROSITE" id="PS50110"/>
    </source>
</evidence>
<name>A0ABW3RSE3_9BACL</name>
<feature type="domain" description="Histidine kinase" evidence="11">
    <location>
        <begin position="872"/>
        <end position="971"/>
    </location>
</feature>
<evidence type="ECO:0000256" key="7">
    <source>
        <dbReference type="ARBA" id="ARBA00022840"/>
    </source>
</evidence>
<reference evidence="14" key="1">
    <citation type="journal article" date="2019" name="Int. J. Syst. Evol. Microbiol.">
        <title>The Global Catalogue of Microorganisms (GCM) 10K type strain sequencing project: providing services to taxonomists for standard genome sequencing and annotation.</title>
        <authorList>
            <consortium name="The Broad Institute Genomics Platform"/>
            <consortium name="The Broad Institute Genome Sequencing Center for Infectious Disease"/>
            <person name="Wu L."/>
            <person name="Ma J."/>
        </authorList>
    </citation>
    <scope>NUCLEOTIDE SEQUENCE [LARGE SCALE GENOMIC DNA]</scope>
    <source>
        <strain evidence="14">CCUG 59189</strain>
    </source>
</reference>
<dbReference type="SMART" id="SM00448">
    <property type="entry name" value="REC"/>
    <property type="match status" value="1"/>
</dbReference>